<evidence type="ECO:0000259" key="11">
    <source>
        <dbReference type="Pfam" id="PF07992"/>
    </source>
</evidence>
<reference evidence="13 14" key="1">
    <citation type="submission" date="2021-02" db="EMBL/GenBank/DDBJ databases">
        <title>Variation within the Batrachochytrium salamandrivorans European outbreak.</title>
        <authorList>
            <person name="Kelly M."/>
            <person name="Pasmans F."/>
            <person name="Shea T.P."/>
            <person name="Munoz J.F."/>
            <person name="Carranza S."/>
            <person name="Cuomo C.A."/>
            <person name="Martel A."/>
        </authorList>
    </citation>
    <scope>NUCLEOTIDE SEQUENCE [LARGE SCALE GENOMIC DNA]</scope>
    <source>
        <strain evidence="13 14">AMFP18/2</strain>
    </source>
</reference>
<feature type="domain" description="FAD/NAD(P)-binding" evidence="11">
    <location>
        <begin position="129"/>
        <end position="460"/>
    </location>
</feature>
<evidence type="ECO:0000313" key="13">
    <source>
        <dbReference type="EMBL" id="KAH6600833.1"/>
    </source>
</evidence>
<evidence type="ECO:0000256" key="5">
    <source>
        <dbReference type="ARBA" id="ARBA00022946"/>
    </source>
</evidence>
<feature type="region of interest" description="Disordered" evidence="10">
    <location>
        <begin position="60"/>
        <end position="80"/>
    </location>
</feature>
<accession>A0ABQ8FMK2</accession>
<keyword evidence="6" id="KW-0560">Oxidoreductase</keyword>
<organism evidence="13 14">
    <name type="scientific">Batrachochytrium salamandrivorans</name>
    <dbReference type="NCBI Taxonomy" id="1357716"/>
    <lineage>
        <taxon>Eukaryota</taxon>
        <taxon>Fungi</taxon>
        <taxon>Fungi incertae sedis</taxon>
        <taxon>Chytridiomycota</taxon>
        <taxon>Chytridiomycota incertae sedis</taxon>
        <taxon>Chytridiomycetes</taxon>
        <taxon>Rhizophydiales</taxon>
        <taxon>Rhizophydiales incertae sedis</taxon>
        <taxon>Batrachochytrium</taxon>
    </lineage>
</organism>
<dbReference type="InterPro" id="IPR036188">
    <property type="entry name" value="FAD/NAD-bd_sf"/>
</dbReference>
<dbReference type="InterPro" id="IPR023753">
    <property type="entry name" value="FAD/NAD-binding_dom"/>
</dbReference>
<evidence type="ECO:0000256" key="4">
    <source>
        <dbReference type="ARBA" id="ARBA00022827"/>
    </source>
</evidence>
<evidence type="ECO:0000256" key="2">
    <source>
        <dbReference type="ARBA" id="ARBA00012637"/>
    </source>
</evidence>
<dbReference type="PANTHER" id="PTHR43706">
    <property type="entry name" value="NADH DEHYDROGENASE"/>
    <property type="match status" value="1"/>
</dbReference>
<dbReference type="PANTHER" id="PTHR43706:SF47">
    <property type="entry name" value="EXTERNAL NADH-UBIQUINONE OXIDOREDUCTASE 1, MITOCHONDRIAL-RELATED"/>
    <property type="match status" value="1"/>
</dbReference>
<feature type="compositionally biased region" description="Low complexity" evidence="10">
    <location>
        <begin position="60"/>
        <end position="72"/>
    </location>
</feature>
<evidence type="ECO:0000256" key="8">
    <source>
        <dbReference type="ARBA" id="ARBA00047599"/>
    </source>
</evidence>
<dbReference type="InterPro" id="IPR045024">
    <property type="entry name" value="NDH-2"/>
</dbReference>
<sequence>MLCSPLHSRYVASLRLPFAHSSIAATAATAVALSRATHALPIRLAVLHPPPTALQRLVSTAATPSTTPTSSSNDKQHSSGLPKRRRLFWGLLRFSLASASLALVGSVAYELYVAQHPPAQFAWDPSKKTIAILGTGWAATSFLTDLDTENYNVVVVSPRNYFLFTPLLPSCTVGTVELRSVMQPIRYLTRFKKRQVMFIEADCNSIDPVSKTLSVSDNSEIVGLVSKQTIPFDYLVVACGAQNATFGIPGVHEHACFLKEAWDAKKIRTRLMDCLETAAFPGQTEEEIRRLLHMVVVGGGPTGVEYAAELHDFLHQDLLAWYPDLAGKIKITLVEASTHVLPMFSKQLIEYTEKHFAANKVTILNNTVVKKVNQRDIEVMDAQKAIHTVPYGLIVWATGNTARPVVQDLIKTLSTDVQNQRRGLVVDDFLAVKGATGIFGLGDATATKWAPTAQVASRQGRYLANLFNHMGEYDSLQTSPTASDLTAVSLTTTSETTASEKAAKTVGPFTYDHLGSLAYIGGDKAIADFPFGVHISGFATHFFWRSAYLSTLFSLRNRVLVSFDWTKKTIFGRDISRE</sequence>
<evidence type="ECO:0000256" key="7">
    <source>
        <dbReference type="ARBA" id="ARBA00023027"/>
    </source>
</evidence>
<comment type="catalytic activity">
    <reaction evidence="8">
        <text>a quinone + NADH + H(+) = a quinol + NAD(+)</text>
        <dbReference type="Rhea" id="RHEA:46160"/>
        <dbReference type="ChEBI" id="CHEBI:15378"/>
        <dbReference type="ChEBI" id="CHEBI:24646"/>
        <dbReference type="ChEBI" id="CHEBI:57540"/>
        <dbReference type="ChEBI" id="CHEBI:57945"/>
        <dbReference type="ChEBI" id="CHEBI:132124"/>
        <dbReference type="EC" id="1.6.5.9"/>
    </reaction>
</comment>
<gene>
    <name evidence="13" type="ORF">BASA50_002038</name>
</gene>
<evidence type="ECO:0000256" key="6">
    <source>
        <dbReference type="ARBA" id="ARBA00023002"/>
    </source>
</evidence>
<comment type="caution">
    <text evidence="13">The sequence shown here is derived from an EMBL/GenBank/DDBJ whole genome shotgun (WGS) entry which is preliminary data.</text>
</comment>
<dbReference type="Proteomes" id="UP001648503">
    <property type="component" value="Unassembled WGS sequence"/>
</dbReference>
<dbReference type="InterPro" id="IPR054585">
    <property type="entry name" value="NDH2-like_C"/>
</dbReference>
<evidence type="ECO:0000259" key="12">
    <source>
        <dbReference type="Pfam" id="PF22366"/>
    </source>
</evidence>
<dbReference type="EMBL" id="JAFCIX010000027">
    <property type="protein sequence ID" value="KAH6600833.1"/>
    <property type="molecule type" value="Genomic_DNA"/>
</dbReference>
<dbReference type="EC" id="1.6.5.9" evidence="2"/>
<dbReference type="PRINTS" id="PR00368">
    <property type="entry name" value="FADPNR"/>
</dbReference>
<name>A0ABQ8FMK2_9FUNG</name>
<keyword evidence="7" id="KW-0520">NAD</keyword>
<evidence type="ECO:0000256" key="9">
    <source>
        <dbReference type="ARBA" id="ARBA00049010"/>
    </source>
</evidence>
<dbReference type="Pfam" id="PF22366">
    <property type="entry name" value="NDH2_C"/>
    <property type="match status" value="1"/>
</dbReference>
<keyword evidence="4" id="KW-0274">FAD</keyword>
<keyword evidence="14" id="KW-1185">Reference proteome</keyword>
<feature type="domain" description="External alternative NADH-ubiquinone oxidoreductase-like C-terminal" evidence="12">
    <location>
        <begin position="513"/>
        <end position="574"/>
    </location>
</feature>
<evidence type="ECO:0000256" key="3">
    <source>
        <dbReference type="ARBA" id="ARBA00022630"/>
    </source>
</evidence>
<protein>
    <recommendedName>
        <fullName evidence="2">NADH:ubiquinone reductase (non-electrogenic)</fullName>
        <ecNumber evidence="2">1.6.5.9</ecNumber>
    </recommendedName>
</protein>
<dbReference type="Gene3D" id="3.50.50.100">
    <property type="match status" value="1"/>
</dbReference>
<comment type="catalytic activity">
    <reaction evidence="9">
        <text>a ubiquinone + NADH + H(+) = a ubiquinol + NAD(+)</text>
        <dbReference type="Rhea" id="RHEA:23152"/>
        <dbReference type="Rhea" id="RHEA-COMP:9565"/>
        <dbReference type="Rhea" id="RHEA-COMP:9566"/>
        <dbReference type="ChEBI" id="CHEBI:15378"/>
        <dbReference type="ChEBI" id="CHEBI:16389"/>
        <dbReference type="ChEBI" id="CHEBI:17976"/>
        <dbReference type="ChEBI" id="CHEBI:57540"/>
        <dbReference type="ChEBI" id="CHEBI:57945"/>
    </reaction>
</comment>
<evidence type="ECO:0000256" key="10">
    <source>
        <dbReference type="SAM" id="MobiDB-lite"/>
    </source>
</evidence>
<evidence type="ECO:0000313" key="14">
    <source>
        <dbReference type="Proteomes" id="UP001648503"/>
    </source>
</evidence>
<keyword evidence="3" id="KW-0285">Flavoprotein</keyword>
<evidence type="ECO:0000256" key="1">
    <source>
        <dbReference type="ARBA" id="ARBA00005272"/>
    </source>
</evidence>
<keyword evidence="5" id="KW-0809">Transit peptide</keyword>
<dbReference type="Pfam" id="PF07992">
    <property type="entry name" value="Pyr_redox_2"/>
    <property type="match status" value="1"/>
</dbReference>
<proteinExistence type="inferred from homology"/>
<comment type="similarity">
    <text evidence="1">Belongs to the NADH dehydrogenase family.</text>
</comment>
<dbReference type="SUPFAM" id="SSF51905">
    <property type="entry name" value="FAD/NAD(P)-binding domain"/>
    <property type="match status" value="2"/>
</dbReference>